<proteinExistence type="predicted"/>
<reference evidence="8" key="1">
    <citation type="submission" date="2021-01" db="EMBL/GenBank/DDBJ databases">
        <authorList>
            <person name="Corre E."/>
            <person name="Pelletier E."/>
            <person name="Niang G."/>
            <person name="Scheremetjew M."/>
            <person name="Finn R."/>
            <person name="Kale V."/>
            <person name="Holt S."/>
            <person name="Cochrane G."/>
            <person name="Meng A."/>
            <person name="Brown T."/>
            <person name="Cohen L."/>
        </authorList>
    </citation>
    <scope>NUCLEOTIDE SEQUENCE</scope>
    <source>
        <strain evidence="8">CCMP2084</strain>
    </source>
</reference>
<feature type="signal peptide" evidence="7">
    <location>
        <begin position="1"/>
        <end position="28"/>
    </location>
</feature>
<feature type="compositionally biased region" description="Basic and acidic residues" evidence="5">
    <location>
        <begin position="340"/>
        <end position="363"/>
    </location>
</feature>
<feature type="region of interest" description="Disordered" evidence="5">
    <location>
        <begin position="274"/>
        <end position="363"/>
    </location>
</feature>
<feature type="transmembrane region" description="Helical" evidence="6">
    <location>
        <begin position="214"/>
        <end position="234"/>
    </location>
</feature>
<feature type="compositionally biased region" description="Acidic residues" evidence="5">
    <location>
        <begin position="179"/>
        <end position="191"/>
    </location>
</feature>
<evidence type="ECO:0000313" key="8">
    <source>
        <dbReference type="EMBL" id="CAD9819579.1"/>
    </source>
</evidence>
<keyword evidence="2 6" id="KW-0812">Transmembrane</keyword>
<feature type="region of interest" description="Disordered" evidence="5">
    <location>
        <begin position="161"/>
        <end position="194"/>
    </location>
</feature>
<feature type="transmembrane region" description="Helical" evidence="6">
    <location>
        <begin position="417"/>
        <end position="437"/>
    </location>
</feature>
<feature type="transmembrane region" description="Helical" evidence="6">
    <location>
        <begin position="468"/>
        <end position="492"/>
    </location>
</feature>
<evidence type="ECO:0000256" key="7">
    <source>
        <dbReference type="SAM" id="SignalP"/>
    </source>
</evidence>
<sequence>MRKPMQRNSIIFLATLLCIVVLPLSVNAGQCSDGQTFTCPNCGGIEVTNCLTECDGFLNTDVEHTMCFRRTLFNNHDSSDNPYQHYHFLWNDIVGTIVWFLAAGIATACGVGGGGIYVPLGIVLLRFAPKPASGLSQASIFGASLGGLLLNIRNRHPNTKIKNIPGECDTNGKPILPPPDDDDDDDEEEDATGTNLKYSIHSGKKYYTRPLIDYDMALFLAPMEMAGAVMGTLIQKVMPNWLYLLIASVILSFTSYKTYKKFFVSYKKEKVEREKNKELELQRSQRRSQREASRKDSALQAAEDGSRTPNKEEGEGENGESFLENGKEKEEIVTTNDDSQNEKTNTRGSLVEEKFTDEDKQKEKQLRQQYLEEDSRQYPRDKLIAFMILWVGLLLITFLKGGKGVDSLVGITCESPWFGVLIAMQFFWTIGFAGIYGHKLIKKQALKDAVHYPYQPHDVIWNRQKLRFYAAFTFVAGIVAGLIGIGGGMVLGPLMLVMGIHPRVSTATTATMIVLTSSSVAIMFVTSGLVPWSYAVFFFFVCLSGAFIGKKFIDGYVKKTGMASILIFILATIIGLATLGCLVIVFTSLAKNNWCFEGFNEFCYVSSGADSCVAKRMMRLVDEIFA</sequence>
<dbReference type="PANTHER" id="PTHR14255">
    <property type="entry name" value="CEREBLON"/>
    <property type="match status" value="1"/>
</dbReference>
<evidence type="ECO:0000256" key="4">
    <source>
        <dbReference type="ARBA" id="ARBA00023136"/>
    </source>
</evidence>
<dbReference type="GO" id="GO:0016020">
    <property type="term" value="C:membrane"/>
    <property type="evidence" value="ECO:0007669"/>
    <property type="project" value="UniProtKB-SubCell"/>
</dbReference>
<dbReference type="AlphaFoldDB" id="A0A7S2UHA8"/>
<dbReference type="GO" id="GO:0031464">
    <property type="term" value="C:Cul4A-RING E3 ubiquitin ligase complex"/>
    <property type="evidence" value="ECO:0007669"/>
    <property type="project" value="TreeGrafter"/>
</dbReference>
<keyword evidence="4 6" id="KW-0472">Membrane</keyword>
<feature type="chain" id="PRO_5031361060" description="Membrane transporter protein" evidence="7">
    <location>
        <begin position="29"/>
        <end position="626"/>
    </location>
</feature>
<feature type="compositionally biased region" description="Basic and acidic residues" evidence="5">
    <location>
        <begin position="304"/>
        <end position="313"/>
    </location>
</feature>
<evidence type="ECO:0000256" key="1">
    <source>
        <dbReference type="ARBA" id="ARBA00004141"/>
    </source>
</evidence>
<keyword evidence="3 6" id="KW-1133">Transmembrane helix</keyword>
<accession>A0A7S2UHA8</accession>
<comment type="subcellular location">
    <subcellularLocation>
        <location evidence="1">Membrane</location>
        <topology evidence="1">Multi-pass membrane protein</topology>
    </subcellularLocation>
</comment>
<feature type="transmembrane region" description="Helical" evidence="6">
    <location>
        <begin position="240"/>
        <end position="259"/>
    </location>
</feature>
<evidence type="ECO:0000256" key="2">
    <source>
        <dbReference type="ARBA" id="ARBA00022692"/>
    </source>
</evidence>
<feature type="transmembrane region" description="Helical" evidence="6">
    <location>
        <begin position="565"/>
        <end position="586"/>
    </location>
</feature>
<evidence type="ECO:0008006" key="9">
    <source>
        <dbReference type="Google" id="ProtNLM"/>
    </source>
</evidence>
<feature type="compositionally biased region" description="Basic and acidic residues" evidence="5">
    <location>
        <begin position="274"/>
        <end position="297"/>
    </location>
</feature>
<feature type="transmembrane region" description="Helical" evidence="6">
    <location>
        <begin position="97"/>
        <end position="125"/>
    </location>
</feature>
<name>A0A7S2UHA8_9STRA</name>
<evidence type="ECO:0000256" key="3">
    <source>
        <dbReference type="ARBA" id="ARBA00022989"/>
    </source>
</evidence>
<organism evidence="8">
    <name type="scientific">Attheya septentrionalis</name>
    <dbReference type="NCBI Taxonomy" id="420275"/>
    <lineage>
        <taxon>Eukaryota</taxon>
        <taxon>Sar</taxon>
        <taxon>Stramenopiles</taxon>
        <taxon>Ochrophyta</taxon>
        <taxon>Bacillariophyta</taxon>
        <taxon>Coscinodiscophyceae</taxon>
        <taxon>Chaetocerotophycidae</taxon>
        <taxon>Chaetocerotales</taxon>
        <taxon>Attheyaceae</taxon>
        <taxon>Attheya</taxon>
    </lineage>
</organism>
<dbReference type="EMBL" id="HBHQ01017048">
    <property type="protein sequence ID" value="CAD9819579.1"/>
    <property type="molecule type" value="Transcribed_RNA"/>
</dbReference>
<gene>
    <name evidence="8" type="ORF">ASEP1449_LOCUS11412</name>
</gene>
<dbReference type="GO" id="GO:0016567">
    <property type="term" value="P:protein ubiquitination"/>
    <property type="evidence" value="ECO:0007669"/>
    <property type="project" value="TreeGrafter"/>
</dbReference>
<feature type="transmembrane region" description="Helical" evidence="6">
    <location>
        <begin position="504"/>
        <end position="525"/>
    </location>
</feature>
<dbReference type="Pfam" id="PF01925">
    <property type="entry name" value="TauE"/>
    <property type="match status" value="1"/>
</dbReference>
<dbReference type="PANTHER" id="PTHR14255:SF3">
    <property type="entry name" value="SULFITE EXPORTER TAUE_SAFE FAMILY PROTEIN 5-RELATED"/>
    <property type="match status" value="1"/>
</dbReference>
<evidence type="ECO:0000256" key="5">
    <source>
        <dbReference type="SAM" id="MobiDB-lite"/>
    </source>
</evidence>
<evidence type="ECO:0000256" key="6">
    <source>
        <dbReference type="SAM" id="Phobius"/>
    </source>
</evidence>
<feature type="transmembrane region" description="Helical" evidence="6">
    <location>
        <begin position="383"/>
        <end position="402"/>
    </location>
</feature>
<dbReference type="InterPro" id="IPR002781">
    <property type="entry name" value="TM_pro_TauE-like"/>
</dbReference>
<keyword evidence="7" id="KW-0732">Signal</keyword>
<protein>
    <recommendedName>
        <fullName evidence="9">Membrane transporter protein</fullName>
    </recommendedName>
</protein>
<feature type="transmembrane region" description="Helical" evidence="6">
    <location>
        <begin position="532"/>
        <end position="553"/>
    </location>
</feature>